<protein>
    <submittedName>
        <fullName evidence="2">Uncharacterized protein</fullName>
    </submittedName>
</protein>
<sequence length="250" mass="27173">MEVPEPLEKIFEKVEQESERKAQAAEYANASRPNTTNGVPVGDKFATARKAKERRRGSISISRIGQPTDEAVTSNSQVPLTPNLASKSPFYQSQIAKGSTYSVASGASAFSNDQAYIEDDSHVTQMHHIVGRQTISAKMIPRRLSRSHSASFIPTRSTANPEPAVVIGVSVEEATVESPREAGEPPVLTTSRRSSVVARGGLRNQTSRNTLAGSKPTTDMGWLAKAKNFTQKLRKKSKIALSHPTQSYPR</sequence>
<dbReference type="AlphaFoldDB" id="A0A0C2XJU3"/>
<dbReference type="STRING" id="686832.A0A0C2XJU3"/>
<feature type="compositionally biased region" description="Basic and acidic residues" evidence="1">
    <location>
        <begin position="14"/>
        <end position="23"/>
    </location>
</feature>
<keyword evidence="3" id="KW-1185">Reference proteome</keyword>
<evidence type="ECO:0000313" key="3">
    <source>
        <dbReference type="Proteomes" id="UP000053424"/>
    </source>
</evidence>
<reference evidence="3" key="2">
    <citation type="submission" date="2015-01" db="EMBL/GenBank/DDBJ databases">
        <title>Evolutionary Origins and Diversification of the Mycorrhizal Mutualists.</title>
        <authorList>
            <consortium name="DOE Joint Genome Institute"/>
            <consortium name="Mycorrhizal Genomics Consortium"/>
            <person name="Kohler A."/>
            <person name="Kuo A."/>
            <person name="Nagy L.G."/>
            <person name="Floudas D."/>
            <person name="Copeland A."/>
            <person name="Barry K.W."/>
            <person name="Cichocki N."/>
            <person name="Veneault-Fourrey C."/>
            <person name="LaButti K."/>
            <person name="Lindquist E.A."/>
            <person name="Lipzen A."/>
            <person name="Lundell T."/>
            <person name="Morin E."/>
            <person name="Murat C."/>
            <person name="Riley R."/>
            <person name="Ohm R."/>
            <person name="Sun H."/>
            <person name="Tunlid A."/>
            <person name="Henrissat B."/>
            <person name="Grigoriev I.V."/>
            <person name="Hibbett D.S."/>
            <person name="Martin F."/>
        </authorList>
    </citation>
    <scope>NUCLEOTIDE SEQUENCE [LARGE SCALE GENOMIC DNA]</scope>
    <source>
        <strain evidence="3">h7</strain>
    </source>
</reference>
<dbReference type="OrthoDB" id="3191896at2759"/>
<gene>
    <name evidence="2" type="ORF">M413DRAFT_250116</name>
</gene>
<accession>A0A0C2XJU3</accession>
<feature type="region of interest" description="Disordered" evidence="1">
    <location>
        <begin position="199"/>
        <end position="219"/>
    </location>
</feature>
<dbReference type="EMBL" id="KN831793">
    <property type="protein sequence ID" value="KIM38038.1"/>
    <property type="molecule type" value="Genomic_DNA"/>
</dbReference>
<feature type="compositionally biased region" description="Polar residues" evidence="1">
    <location>
        <begin position="203"/>
        <end position="217"/>
    </location>
</feature>
<organism evidence="2 3">
    <name type="scientific">Hebeloma cylindrosporum</name>
    <dbReference type="NCBI Taxonomy" id="76867"/>
    <lineage>
        <taxon>Eukaryota</taxon>
        <taxon>Fungi</taxon>
        <taxon>Dikarya</taxon>
        <taxon>Basidiomycota</taxon>
        <taxon>Agaricomycotina</taxon>
        <taxon>Agaricomycetes</taxon>
        <taxon>Agaricomycetidae</taxon>
        <taxon>Agaricales</taxon>
        <taxon>Agaricineae</taxon>
        <taxon>Hymenogastraceae</taxon>
        <taxon>Hebeloma</taxon>
    </lineage>
</organism>
<reference evidence="2 3" key="1">
    <citation type="submission" date="2014-04" db="EMBL/GenBank/DDBJ databases">
        <authorList>
            <consortium name="DOE Joint Genome Institute"/>
            <person name="Kuo A."/>
            <person name="Gay G."/>
            <person name="Dore J."/>
            <person name="Kohler A."/>
            <person name="Nagy L.G."/>
            <person name="Floudas D."/>
            <person name="Copeland A."/>
            <person name="Barry K.W."/>
            <person name="Cichocki N."/>
            <person name="Veneault-Fourrey C."/>
            <person name="LaButti K."/>
            <person name="Lindquist E.A."/>
            <person name="Lipzen A."/>
            <person name="Lundell T."/>
            <person name="Morin E."/>
            <person name="Murat C."/>
            <person name="Sun H."/>
            <person name="Tunlid A."/>
            <person name="Henrissat B."/>
            <person name="Grigoriev I.V."/>
            <person name="Hibbett D.S."/>
            <person name="Martin F."/>
            <person name="Nordberg H.P."/>
            <person name="Cantor M.N."/>
            <person name="Hua S.X."/>
        </authorList>
    </citation>
    <scope>NUCLEOTIDE SEQUENCE [LARGE SCALE GENOMIC DNA]</scope>
    <source>
        <strain evidence="3">h7</strain>
    </source>
</reference>
<proteinExistence type="predicted"/>
<dbReference type="Proteomes" id="UP000053424">
    <property type="component" value="Unassembled WGS sequence"/>
</dbReference>
<evidence type="ECO:0000313" key="2">
    <source>
        <dbReference type="EMBL" id="KIM38038.1"/>
    </source>
</evidence>
<name>A0A0C2XJU3_HEBCY</name>
<dbReference type="HOGENOM" id="CLU_093915_0_0_1"/>
<evidence type="ECO:0000256" key="1">
    <source>
        <dbReference type="SAM" id="MobiDB-lite"/>
    </source>
</evidence>
<feature type="region of interest" description="Disordered" evidence="1">
    <location>
        <begin position="14"/>
        <end position="42"/>
    </location>
</feature>